<dbReference type="EMBL" id="AFFY01000045">
    <property type="protein sequence ID" value="EHG99394.1"/>
    <property type="molecule type" value="Genomic_DNA"/>
</dbReference>
<dbReference type="InterPro" id="IPR050498">
    <property type="entry name" value="Ycf3"/>
</dbReference>
<dbReference type="STRING" id="762968.HMPREF9441_03011"/>
<proteinExistence type="predicted"/>
<accession>G5SUF1</accession>
<organism evidence="4 5">
    <name type="scientific">Paraprevotella clara YIT 11840</name>
    <dbReference type="NCBI Taxonomy" id="762968"/>
    <lineage>
        <taxon>Bacteria</taxon>
        <taxon>Pseudomonadati</taxon>
        <taxon>Bacteroidota</taxon>
        <taxon>Bacteroidia</taxon>
        <taxon>Bacteroidales</taxon>
        <taxon>Prevotellaceae</taxon>
        <taxon>Paraprevotella</taxon>
    </lineage>
</organism>
<dbReference type="HOGENOM" id="CLU_032898_0_0_10"/>
<dbReference type="InterPro" id="IPR019734">
    <property type="entry name" value="TPR_rpt"/>
</dbReference>
<keyword evidence="1" id="KW-0677">Repeat</keyword>
<dbReference type="SUPFAM" id="SSF48452">
    <property type="entry name" value="TPR-like"/>
    <property type="match status" value="2"/>
</dbReference>
<dbReference type="PROSITE" id="PS50005">
    <property type="entry name" value="TPR"/>
    <property type="match status" value="1"/>
</dbReference>
<dbReference type="PATRIC" id="fig|762968.3.peg.2674"/>
<dbReference type="OrthoDB" id="1114009at2"/>
<dbReference type="PANTHER" id="PTHR44858:SF1">
    <property type="entry name" value="UDP-N-ACETYLGLUCOSAMINE--PEPTIDE N-ACETYLGLUCOSAMINYLTRANSFERASE SPINDLY-RELATED"/>
    <property type="match status" value="1"/>
</dbReference>
<keyword evidence="2 3" id="KW-0802">TPR repeat</keyword>
<evidence type="ECO:0000256" key="1">
    <source>
        <dbReference type="ARBA" id="ARBA00022737"/>
    </source>
</evidence>
<dbReference type="InterPro" id="IPR009003">
    <property type="entry name" value="Peptidase_S1_PA"/>
</dbReference>
<gene>
    <name evidence="4" type="ORF">HMPREF9441_03011</name>
</gene>
<evidence type="ECO:0000313" key="5">
    <source>
        <dbReference type="Proteomes" id="UP000003598"/>
    </source>
</evidence>
<evidence type="ECO:0000256" key="2">
    <source>
        <dbReference type="ARBA" id="ARBA00022803"/>
    </source>
</evidence>
<comment type="caution">
    <text evidence="4">The sequence shown here is derived from an EMBL/GenBank/DDBJ whole genome shotgun (WGS) entry which is preliminary data.</text>
</comment>
<dbReference type="Pfam" id="PF13365">
    <property type="entry name" value="Trypsin_2"/>
    <property type="match status" value="1"/>
</dbReference>
<dbReference type="eggNOG" id="COG0457">
    <property type="taxonomic scope" value="Bacteria"/>
</dbReference>
<feature type="repeat" description="TPR" evidence="3">
    <location>
        <begin position="484"/>
        <end position="517"/>
    </location>
</feature>
<dbReference type="AlphaFoldDB" id="G5SUF1"/>
<keyword evidence="5" id="KW-1185">Reference proteome</keyword>
<dbReference type="InterPro" id="IPR011990">
    <property type="entry name" value="TPR-like_helical_dom_sf"/>
</dbReference>
<dbReference type="SMART" id="SM00028">
    <property type="entry name" value="TPR"/>
    <property type="match status" value="5"/>
</dbReference>
<dbReference type="Proteomes" id="UP000003598">
    <property type="component" value="Unassembled WGS sequence"/>
</dbReference>
<dbReference type="Gene3D" id="1.25.40.10">
    <property type="entry name" value="Tetratricopeptide repeat domain"/>
    <property type="match status" value="2"/>
</dbReference>
<dbReference type="PANTHER" id="PTHR44858">
    <property type="entry name" value="TETRATRICOPEPTIDE REPEAT PROTEIN 6"/>
    <property type="match status" value="1"/>
</dbReference>
<dbReference type="RefSeq" id="WP_008621950.1">
    <property type="nucleotide sequence ID" value="NZ_JH376616.1"/>
</dbReference>
<reference evidence="4 5" key="1">
    <citation type="submission" date="2011-03" db="EMBL/GenBank/DDBJ databases">
        <authorList>
            <person name="Weinstock G."/>
            <person name="Sodergren E."/>
            <person name="Clifton S."/>
            <person name="Fulton L."/>
            <person name="Fulton B."/>
            <person name="Courtney L."/>
            <person name="Fronick C."/>
            <person name="Harrison M."/>
            <person name="Strong C."/>
            <person name="Farmer C."/>
            <person name="Delahaunty K."/>
            <person name="Markovic C."/>
            <person name="Hall O."/>
            <person name="Minx P."/>
            <person name="Tomlinson C."/>
            <person name="Mitreva M."/>
            <person name="Hou S."/>
            <person name="Chen J."/>
            <person name="Wollam A."/>
            <person name="Pepin K.H."/>
            <person name="Johnson M."/>
            <person name="Bhonagiri V."/>
            <person name="Zhang X."/>
            <person name="Suruliraj S."/>
            <person name="Warren W."/>
            <person name="Chinwalla A."/>
            <person name="Mardis E.R."/>
            <person name="Wilson R.K."/>
        </authorList>
    </citation>
    <scope>NUCLEOTIDE SEQUENCE [LARGE SCALE GENOMIC DNA]</scope>
    <source>
        <strain evidence="4 5">YIT 11840</strain>
    </source>
</reference>
<protein>
    <submittedName>
        <fullName evidence="4">Tetratricopeptide repeat protein</fullName>
    </submittedName>
</protein>
<evidence type="ECO:0000313" key="4">
    <source>
        <dbReference type="EMBL" id="EHG99394.1"/>
    </source>
</evidence>
<evidence type="ECO:0000256" key="3">
    <source>
        <dbReference type="PROSITE-ProRule" id="PRU00339"/>
    </source>
</evidence>
<name>G5SUF1_9BACT</name>
<dbReference type="eggNOG" id="COG0265">
    <property type="taxonomic scope" value="Bacteria"/>
</dbReference>
<dbReference type="Gene3D" id="2.40.10.120">
    <property type="match status" value="1"/>
</dbReference>
<sequence length="567" mass="63821">MKKIIFILTCLSTLGGHLVAQNPKWFKKAAKAQISIVTMNEKGDMLQSGSGFFIDKNGTALADYQLFKQASKAKVVSGEGKEYEVEAIVGVSSLYDLVKFRVKTDKDTPALTISDRMGVKHEHVYVLPYPTKENKMCVNDTLHDIQKFNEKYGYYTLGRPLDEKYLNSPVMDEEGEVLGMIQRKANASATTSYAVSVAYGNTLCTNGMSSADNDLNAIHIRKALPADEADIRTFLFMTAARSDSATYNQYLNDYAEQFPKSSEPYTQRADFYMAHGNYAAAEEDMNAAMDVAEKKDEVYYAFSKLLYELNLKPGYTVYKDWDMNKSLSLAGEAYKQNPLPLYTLQEGNTLYALKDYEKAFEKYLSLTGTNMRSANLFLYAAQCKRMAGADTLQILALQDSAVACFSKPYLKDAAPALLERSNTLLALGRYRDAILDLNEYEHLMGDELTAYFYYRREQAEMQCRMFQQAVDDIDRAIRMEPKEPLYHAERAVVYYRIGEFAEALSSAKKSAELNPEFGDAYRLMGICQLKLNRREEGLAHLKKAAELGDESAQAILQSEEAGNGEKP</sequence>
<dbReference type="SUPFAM" id="SSF50494">
    <property type="entry name" value="Trypsin-like serine proteases"/>
    <property type="match status" value="1"/>
</dbReference>
<dbReference type="GeneID" id="93558315"/>